<gene>
    <name evidence="1" type="ORF">CRG98_030575</name>
</gene>
<dbReference type="Proteomes" id="UP000233551">
    <property type="component" value="Unassembled WGS sequence"/>
</dbReference>
<dbReference type="EMBL" id="PGOL01002298">
    <property type="protein sequence ID" value="PKI48988.1"/>
    <property type="molecule type" value="Genomic_DNA"/>
</dbReference>
<comment type="caution">
    <text evidence="1">The sequence shown here is derived from an EMBL/GenBank/DDBJ whole genome shotgun (WGS) entry which is preliminary data.</text>
</comment>
<dbReference type="AlphaFoldDB" id="A0A2I0IYB8"/>
<protein>
    <submittedName>
        <fullName evidence="1">Uncharacterized protein</fullName>
    </submittedName>
</protein>
<sequence length="160" mass="17267">MPPVMSWESRRGMTSAGLAAEVIACWECPGLATVTFAYEAVASCPPGAVARSLVKGCVRNACSSVSDRRGDLWRVFALAMRMRSHFRRPQCEASKAPVGHARAYRDILNDALAALSIIRRVCSLRTLLVKAVSNCLDSMLGLLTVLEEESALDGRAVLEG</sequence>
<organism evidence="1 2">
    <name type="scientific">Punica granatum</name>
    <name type="common">Pomegranate</name>
    <dbReference type="NCBI Taxonomy" id="22663"/>
    <lineage>
        <taxon>Eukaryota</taxon>
        <taxon>Viridiplantae</taxon>
        <taxon>Streptophyta</taxon>
        <taxon>Embryophyta</taxon>
        <taxon>Tracheophyta</taxon>
        <taxon>Spermatophyta</taxon>
        <taxon>Magnoliopsida</taxon>
        <taxon>eudicotyledons</taxon>
        <taxon>Gunneridae</taxon>
        <taxon>Pentapetalae</taxon>
        <taxon>rosids</taxon>
        <taxon>malvids</taxon>
        <taxon>Myrtales</taxon>
        <taxon>Lythraceae</taxon>
        <taxon>Punica</taxon>
    </lineage>
</organism>
<accession>A0A2I0IYB8</accession>
<evidence type="ECO:0000313" key="2">
    <source>
        <dbReference type="Proteomes" id="UP000233551"/>
    </source>
</evidence>
<reference evidence="1 2" key="1">
    <citation type="submission" date="2017-11" db="EMBL/GenBank/DDBJ databases">
        <title>De-novo sequencing of pomegranate (Punica granatum L.) genome.</title>
        <authorList>
            <person name="Akparov Z."/>
            <person name="Amiraslanov A."/>
            <person name="Hajiyeva S."/>
            <person name="Abbasov M."/>
            <person name="Kaur K."/>
            <person name="Hamwieh A."/>
            <person name="Solovyev V."/>
            <person name="Salamov A."/>
            <person name="Braich B."/>
            <person name="Kosarev P."/>
            <person name="Mahmoud A."/>
            <person name="Hajiyev E."/>
            <person name="Babayeva S."/>
            <person name="Izzatullayeva V."/>
            <person name="Mammadov A."/>
            <person name="Mammadov A."/>
            <person name="Sharifova S."/>
            <person name="Ojaghi J."/>
            <person name="Eynullazada K."/>
            <person name="Bayramov B."/>
            <person name="Abdulazimova A."/>
            <person name="Shahmuradov I."/>
        </authorList>
    </citation>
    <scope>NUCLEOTIDE SEQUENCE [LARGE SCALE GENOMIC DNA]</scope>
    <source>
        <strain evidence="2">cv. AG2017</strain>
        <tissue evidence="1">Leaf</tissue>
    </source>
</reference>
<keyword evidence="2" id="KW-1185">Reference proteome</keyword>
<proteinExistence type="predicted"/>
<evidence type="ECO:0000313" key="1">
    <source>
        <dbReference type="EMBL" id="PKI48988.1"/>
    </source>
</evidence>
<name>A0A2I0IYB8_PUNGR</name>